<dbReference type="Proteomes" id="UP000830768">
    <property type="component" value="Chromosome 3"/>
</dbReference>
<name>A0ACD3YUX3_FUSSC</name>
<accession>A0ACD3YUX3</accession>
<keyword evidence="2" id="KW-1185">Reference proteome</keyword>
<evidence type="ECO:0000313" key="1">
    <source>
        <dbReference type="EMBL" id="UPK92692.1"/>
    </source>
</evidence>
<protein>
    <submittedName>
        <fullName evidence="1">Uncharacterized protein</fullName>
    </submittedName>
</protein>
<evidence type="ECO:0000313" key="2">
    <source>
        <dbReference type="Proteomes" id="UP000830768"/>
    </source>
</evidence>
<gene>
    <name evidence="1" type="ORF">LCI18_003627</name>
</gene>
<sequence length="208" mass="22911">MSGIVWASDSDSEPENDVPQPVPDQERSPEAFDHDFNFHFRDIAPESDMDRRPGAIDTAEGTAFEEEYRSTDGAIVSSEREIAIAALAKLANESTTSYISRPPHSTHGSSPIKASENYHTIQDFVDHRIDPSDPTRVQIRVRWASRYRLGRTGGASRRMRLAHFAPSGGPKADAVVLSILDRTPYTMFSEFFLVVERAPSGTSSVSGG</sequence>
<dbReference type="EMBL" id="CP090032">
    <property type="protein sequence ID" value="UPK92692.1"/>
    <property type="molecule type" value="Genomic_DNA"/>
</dbReference>
<proteinExistence type="predicted"/>
<reference evidence="1" key="1">
    <citation type="submission" date="2021-11" db="EMBL/GenBank/DDBJ databases">
        <title>Fusarium solani-melongenae Genome sequencing and assembly.</title>
        <authorList>
            <person name="Xie S."/>
            <person name="Huang L."/>
            <person name="Zhang X."/>
        </authorList>
    </citation>
    <scope>NUCLEOTIDE SEQUENCE</scope>
    <source>
        <strain evidence="1">CRI 24-3</strain>
    </source>
</reference>
<organism evidence="1 2">
    <name type="scientific">Fusarium solani subsp. cucurbitae</name>
    <name type="common">Neocosmosporum cucurbitae</name>
    <dbReference type="NCBI Taxonomy" id="2747967"/>
    <lineage>
        <taxon>Eukaryota</taxon>
        <taxon>Fungi</taxon>
        <taxon>Dikarya</taxon>
        <taxon>Ascomycota</taxon>
        <taxon>Pezizomycotina</taxon>
        <taxon>Sordariomycetes</taxon>
        <taxon>Hypocreomycetidae</taxon>
        <taxon>Hypocreales</taxon>
        <taxon>Nectriaceae</taxon>
        <taxon>Fusarium</taxon>
        <taxon>Fusarium solani species complex</taxon>
    </lineage>
</organism>